<reference evidence="1" key="1">
    <citation type="submission" date="2014-09" db="EMBL/GenBank/DDBJ databases">
        <authorList>
            <person name="Magalhaes I.L.F."/>
            <person name="Oliveira U."/>
            <person name="Santos F.R."/>
            <person name="Vidigal T.H.D.A."/>
            <person name="Brescovit A.D."/>
            <person name="Santos A.J."/>
        </authorList>
    </citation>
    <scope>NUCLEOTIDE SEQUENCE</scope>
    <source>
        <tissue evidence="1">Shoot tissue taken approximately 20 cm above the soil surface</tissue>
    </source>
</reference>
<dbReference type="EMBL" id="GBRH01242303">
    <property type="protein sequence ID" value="JAD55592.1"/>
    <property type="molecule type" value="Transcribed_RNA"/>
</dbReference>
<accession>A0A0A9B8K8</accession>
<name>A0A0A9B8K8_ARUDO</name>
<protein>
    <submittedName>
        <fullName evidence="1">Uncharacterized protein</fullName>
    </submittedName>
</protein>
<organism evidence="1">
    <name type="scientific">Arundo donax</name>
    <name type="common">Giant reed</name>
    <name type="synonym">Donax arundinaceus</name>
    <dbReference type="NCBI Taxonomy" id="35708"/>
    <lineage>
        <taxon>Eukaryota</taxon>
        <taxon>Viridiplantae</taxon>
        <taxon>Streptophyta</taxon>
        <taxon>Embryophyta</taxon>
        <taxon>Tracheophyta</taxon>
        <taxon>Spermatophyta</taxon>
        <taxon>Magnoliopsida</taxon>
        <taxon>Liliopsida</taxon>
        <taxon>Poales</taxon>
        <taxon>Poaceae</taxon>
        <taxon>PACMAD clade</taxon>
        <taxon>Arundinoideae</taxon>
        <taxon>Arundineae</taxon>
        <taxon>Arundo</taxon>
    </lineage>
</organism>
<proteinExistence type="predicted"/>
<evidence type="ECO:0000313" key="1">
    <source>
        <dbReference type="EMBL" id="JAD55592.1"/>
    </source>
</evidence>
<sequence length="129" mass="15140">MLTYVASSHCSFNISLKHLRIITKDNCCFMVQGILIVWLRKKEIQAINNSVDVENRLPILTENVQTNISFQINIWMVHLGLAFDLWWLMRIRWGHLKRENESASHVISFIRSDDDLKIHQIILAIGKRN</sequence>
<reference evidence="1" key="2">
    <citation type="journal article" date="2015" name="Data Brief">
        <title>Shoot transcriptome of the giant reed, Arundo donax.</title>
        <authorList>
            <person name="Barrero R.A."/>
            <person name="Guerrero F.D."/>
            <person name="Moolhuijzen P."/>
            <person name="Goolsby J.A."/>
            <person name="Tidwell J."/>
            <person name="Bellgard S.E."/>
            <person name="Bellgard M.I."/>
        </authorList>
    </citation>
    <scope>NUCLEOTIDE SEQUENCE</scope>
    <source>
        <tissue evidence="1">Shoot tissue taken approximately 20 cm above the soil surface</tissue>
    </source>
</reference>
<dbReference type="AlphaFoldDB" id="A0A0A9B8K8"/>